<reference evidence="2" key="1">
    <citation type="submission" date="2013-04" db="EMBL/GenBank/DDBJ databases">
        <authorList>
            <person name="Qu J."/>
            <person name="Murali S.C."/>
            <person name="Bandaranaike D."/>
            <person name="Bellair M."/>
            <person name="Blankenburg K."/>
            <person name="Chao H."/>
            <person name="Dinh H."/>
            <person name="Doddapaneni H."/>
            <person name="Downs B."/>
            <person name="Dugan-Rocha S."/>
            <person name="Elkadiri S."/>
            <person name="Gnanaolivu R.D."/>
            <person name="Hernandez B."/>
            <person name="Javaid M."/>
            <person name="Jayaseelan J.C."/>
            <person name="Lee S."/>
            <person name="Li M."/>
            <person name="Ming W."/>
            <person name="Munidasa M."/>
            <person name="Muniz J."/>
            <person name="Nguyen L."/>
            <person name="Ongeri F."/>
            <person name="Osuji N."/>
            <person name="Pu L.-L."/>
            <person name="Puazo M."/>
            <person name="Qu C."/>
            <person name="Quiroz J."/>
            <person name="Raj R."/>
            <person name="Weissenberger G."/>
            <person name="Xin Y."/>
            <person name="Zou X."/>
            <person name="Han Y."/>
            <person name="Richards S."/>
            <person name="Worley K."/>
            <person name="Muzny D."/>
            <person name="Gibbs R."/>
        </authorList>
    </citation>
    <scope>NUCLEOTIDE SEQUENCE</scope>
    <source>
        <strain evidence="2">Sampled in the wild</strain>
    </source>
</reference>
<dbReference type="EMBL" id="KZ308462">
    <property type="protein sequence ID" value="KAG8230060.1"/>
    <property type="molecule type" value="Genomic_DNA"/>
</dbReference>
<dbReference type="OrthoDB" id="10013535at2759"/>
<protein>
    <submittedName>
        <fullName evidence="2">Uncharacterized protein</fullName>
    </submittedName>
</protein>
<reference evidence="2" key="2">
    <citation type="submission" date="2017-10" db="EMBL/GenBank/DDBJ databases">
        <title>Ladona fulva Genome sequencing and assembly.</title>
        <authorList>
            <person name="Murali S."/>
            <person name="Richards S."/>
            <person name="Bandaranaike D."/>
            <person name="Bellair M."/>
            <person name="Blankenburg K."/>
            <person name="Chao H."/>
            <person name="Dinh H."/>
            <person name="Doddapaneni H."/>
            <person name="Dugan-Rocha S."/>
            <person name="Elkadiri S."/>
            <person name="Gnanaolivu R."/>
            <person name="Hernandez B."/>
            <person name="Skinner E."/>
            <person name="Javaid M."/>
            <person name="Lee S."/>
            <person name="Li M."/>
            <person name="Ming W."/>
            <person name="Munidasa M."/>
            <person name="Muniz J."/>
            <person name="Nguyen L."/>
            <person name="Hughes D."/>
            <person name="Osuji N."/>
            <person name="Pu L.-L."/>
            <person name="Puazo M."/>
            <person name="Qu C."/>
            <person name="Quiroz J."/>
            <person name="Raj R."/>
            <person name="Weissenberger G."/>
            <person name="Xin Y."/>
            <person name="Zou X."/>
            <person name="Han Y."/>
            <person name="Worley K."/>
            <person name="Muzny D."/>
            <person name="Gibbs R."/>
        </authorList>
    </citation>
    <scope>NUCLEOTIDE SEQUENCE</scope>
    <source>
        <strain evidence="2">Sampled in the wild</strain>
    </source>
</reference>
<proteinExistence type="predicted"/>
<comment type="caution">
    <text evidence="2">The sequence shown here is derived from an EMBL/GenBank/DDBJ whole genome shotgun (WGS) entry which is preliminary data.</text>
</comment>
<sequence length="119" mass="13201">MNQHHTESTASRHHRLEHRKKKAGDSLDFILNSTYDHAAHLFPDDYDILLQNETIAHEMSATATASDDVTPGRGNVLLVIGGVSERRSPHNVRLNLSSHHMSRTAGGYGRKVDGSFYAP</sequence>
<evidence type="ECO:0000256" key="1">
    <source>
        <dbReference type="SAM" id="MobiDB-lite"/>
    </source>
</evidence>
<keyword evidence="3" id="KW-1185">Reference proteome</keyword>
<evidence type="ECO:0000313" key="2">
    <source>
        <dbReference type="EMBL" id="KAG8230060.1"/>
    </source>
</evidence>
<feature type="region of interest" description="Disordered" evidence="1">
    <location>
        <begin position="1"/>
        <end position="23"/>
    </location>
</feature>
<dbReference type="Pfam" id="PF12494">
    <property type="entry name" value="DUF3695"/>
    <property type="match status" value="1"/>
</dbReference>
<dbReference type="Proteomes" id="UP000792457">
    <property type="component" value="Unassembled WGS sequence"/>
</dbReference>
<organism evidence="2 3">
    <name type="scientific">Ladona fulva</name>
    <name type="common">Scarce chaser dragonfly</name>
    <name type="synonym">Libellula fulva</name>
    <dbReference type="NCBI Taxonomy" id="123851"/>
    <lineage>
        <taxon>Eukaryota</taxon>
        <taxon>Metazoa</taxon>
        <taxon>Ecdysozoa</taxon>
        <taxon>Arthropoda</taxon>
        <taxon>Hexapoda</taxon>
        <taxon>Insecta</taxon>
        <taxon>Pterygota</taxon>
        <taxon>Palaeoptera</taxon>
        <taxon>Odonata</taxon>
        <taxon>Epiprocta</taxon>
        <taxon>Anisoptera</taxon>
        <taxon>Libelluloidea</taxon>
        <taxon>Libellulidae</taxon>
        <taxon>Ladona</taxon>
    </lineage>
</organism>
<dbReference type="InterPro" id="IPR022179">
    <property type="entry name" value="CFAP276"/>
</dbReference>
<name>A0A8K0NZE3_LADFU</name>
<dbReference type="AlphaFoldDB" id="A0A8K0NZE3"/>
<feature type="compositionally biased region" description="Basic residues" evidence="1">
    <location>
        <begin position="11"/>
        <end position="22"/>
    </location>
</feature>
<evidence type="ECO:0000313" key="3">
    <source>
        <dbReference type="Proteomes" id="UP000792457"/>
    </source>
</evidence>
<gene>
    <name evidence="2" type="ORF">J437_LFUL009644</name>
</gene>
<accession>A0A8K0NZE3</accession>